<feature type="domain" description="C2H2-type" evidence="14">
    <location>
        <begin position="164"/>
        <end position="191"/>
    </location>
</feature>
<dbReference type="GO" id="GO:0008270">
    <property type="term" value="F:zinc ion binding"/>
    <property type="evidence" value="ECO:0007669"/>
    <property type="project" value="UniProtKB-KW"/>
</dbReference>
<feature type="domain" description="C2H2-type" evidence="14">
    <location>
        <begin position="750"/>
        <end position="777"/>
    </location>
</feature>
<dbReference type="InterPro" id="IPR036236">
    <property type="entry name" value="Znf_C2H2_sf"/>
</dbReference>
<feature type="domain" description="C2H2-type" evidence="14">
    <location>
        <begin position="30"/>
        <end position="58"/>
    </location>
</feature>
<evidence type="ECO:0000256" key="13">
    <source>
        <dbReference type="SAM" id="MobiDB-lite"/>
    </source>
</evidence>
<protein>
    <recommendedName>
        <fullName evidence="14">C2H2-type domain-containing protein</fullName>
    </recommendedName>
</protein>
<keyword evidence="5" id="KW-0677">Repeat</keyword>
<feature type="domain" description="C2H2-type" evidence="14">
    <location>
        <begin position="778"/>
        <end position="806"/>
    </location>
</feature>
<accession>A0A6A4TI39</accession>
<dbReference type="Pfam" id="PF00096">
    <property type="entry name" value="zf-C2H2"/>
    <property type="match status" value="10"/>
</dbReference>
<keyword evidence="8" id="KW-0805">Transcription regulation</keyword>
<dbReference type="AlphaFoldDB" id="A0A6A4TI39"/>
<keyword evidence="4" id="KW-0479">Metal-binding</keyword>
<keyword evidence="6 12" id="KW-0863">Zinc-finger</keyword>
<evidence type="ECO:0000256" key="4">
    <source>
        <dbReference type="ARBA" id="ARBA00022723"/>
    </source>
</evidence>
<feature type="domain" description="C2H2-type" evidence="14">
    <location>
        <begin position="988"/>
        <end position="1015"/>
    </location>
</feature>
<evidence type="ECO:0000256" key="6">
    <source>
        <dbReference type="ARBA" id="ARBA00022771"/>
    </source>
</evidence>
<comment type="caution">
    <text evidence="15">The sequence shown here is derived from an EMBL/GenBank/DDBJ whole genome shotgun (WGS) entry which is preliminary data.</text>
</comment>
<reference evidence="15 16" key="1">
    <citation type="submission" date="2019-06" db="EMBL/GenBank/DDBJ databases">
        <title>Draft genomes of female and male turbot (Scophthalmus maximus).</title>
        <authorList>
            <person name="Xu H."/>
            <person name="Xu X.-W."/>
            <person name="Shao C."/>
            <person name="Chen S."/>
        </authorList>
    </citation>
    <scope>NUCLEOTIDE SEQUENCE [LARGE SCALE GENOMIC DNA]</scope>
    <source>
        <strain evidence="15">Ysfricsl-2016a</strain>
        <tissue evidence="15">Blood</tissue>
    </source>
</reference>
<dbReference type="InterPro" id="IPR013087">
    <property type="entry name" value="Znf_C2H2_type"/>
</dbReference>
<keyword evidence="9" id="KW-0238">DNA-binding</keyword>
<dbReference type="FunFam" id="3.30.160.60:FF:000097">
    <property type="entry name" value="Zinc finger protein"/>
    <property type="match status" value="1"/>
</dbReference>
<feature type="domain" description="C2H2-type" evidence="14">
    <location>
        <begin position="481"/>
        <end position="508"/>
    </location>
</feature>
<feature type="domain" description="C2H2-type" evidence="14">
    <location>
        <begin position="371"/>
        <end position="398"/>
    </location>
</feature>
<dbReference type="EMBL" id="VEVO01000003">
    <property type="protein sequence ID" value="KAF0044148.1"/>
    <property type="molecule type" value="Genomic_DNA"/>
</dbReference>
<feature type="domain" description="C2H2-type" evidence="14">
    <location>
        <begin position="2"/>
        <end position="29"/>
    </location>
</feature>
<keyword evidence="7" id="KW-0862">Zinc</keyword>
<evidence type="ECO:0000256" key="12">
    <source>
        <dbReference type="PROSITE-ProRule" id="PRU00042"/>
    </source>
</evidence>
<evidence type="ECO:0000256" key="9">
    <source>
        <dbReference type="ARBA" id="ARBA00023125"/>
    </source>
</evidence>
<comment type="function">
    <text evidence="1">May be involved in transcriptional regulation.</text>
</comment>
<dbReference type="GO" id="GO:0000981">
    <property type="term" value="F:DNA-binding transcription factor activity, RNA polymerase II-specific"/>
    <property type="evidence" value="ECO:0007669"/>
    <property type="project" value="TreeGrafter"/>
</dbReference>
<evidence type="ECO:0000256" key="10">
    <source>
        <dbReference type="ARBA" id="ARBA00023163"/>
    </source>
</evidence>
<dbReference type="Gene3D" id="3.30.160.60">
    <property type="entry name" value="Classic Zinc Finger"/>
    <property type="match status" value="14"/>
</dbReference>
<sequence length="1038" mass="117947">MHRCPVCSKSFPSPYKLKRHHVIHTGQKPFGCDICGKAFTQSEHLRTHRQNVHQPRLPTGRLHDGTSTNHQQAHCDEPAAGMSPHGSCDNVIMPSSVSSSVASRPEWKGGSVTRDFCLPLFGTGSMLCADDGTATQGGVSYDTDAVHHDEVGSANVDTSEGNGYTCNVCLKSFSSSIQLWIHLPTHNRSNLRGRGQTFSKKAHAKMHLHSQESRISSRSKATVKHQCPKCLKTFCSPSKLRRHFLIHTGQKPYSCTTCWKSFRQKVHLKSHLGTANTCPHSAVNAGKRKRLSNDSRTSDLQPQRPSSSLTSSVELKLQCKISVNTVHDLRKTEIKLDAVGKPEQPLNTSSGCRKSGEQESQYLTQKDVKPFRCVICNRSFRLEVNLRRHHKIHWNKKELGSPTHEQNSNTVKMSDSETMKRASEPNQADPIDLNIVVKPETWRENDYNDSSPREAALIASAEQQREPCRAASNQKRMNTSHRCHSCSKCFPSRSKLQRHVMTHTGQRPYNCETCGKRFRQKTHLRIHCRTHLWTRYQKQRSLYINRPPSRTGGFNTRTTAEAPIWEMMAHKNDVETHNAEHLDQTPSAVIAQNNVKRESGNKLLPHYSGRNEVLHLRKVSKANVRRAQAAKPMQNPGSEQHGCLQCSKCFPSASKLQRHEMVHTGLKPFQCPTCGKAFRQASHLKRHDRTHCNSEQPKHFNQQVTIKKLRLYPEITVCTPAQRRPISITKVPSLFKTNPKSYTDKKKKLHTCPICCKNFASPFKLSRHLVTHSGMRPYKCTLCSKTFTQRGHLKVHERRCRKGSRISACIRREILNTNHLQDKIENLTDFVVDATREQREQRCPSVGQYSFNDGDLACCTEKIDTDWLEVPEVSLQEERRVENCSQDSNDQATDPYSYSFPSELAFEMDKLVQNQNIAAPPLSHQYEGHARDVKTPCQHDELSSSVDEMADFRDDNKCTSSFVSEHDLKQHLCPARAQAKVTESAPKNRCDVCFKSFVSPSKLERHYLVHTGQRPFRCDICGKTFTQRAHARKHKLTH</sequence>
<evidence type="ECO:0000256" key="2">
    <source>
        <dbReference type="ARBA" id="ARBA00004123"/>
    </source>
</evidence>
<dbReference type="GO" id="GO:0005634">
    <property type="term" value="C:nucleus"/>
    <property type="evidence" value="ECO:0007669"/>
    <property type="project" value="UniProtKB-SubCell"/>
</dbReference>
<proteinExistence type="inferred from homology"/>
<evidence type="ECO:0000256" key="3">
    <source>
        <dbReference type="ARBA" id="ARBA00006991"/>
    </source>
</evidence>
<dbReference type="FunFam" id="3.30.160.60:FF:000446">
    <property type="entry name" value="Zinc finger protein"/>
    <property type="match status" value="2"/>
</dbReference>
<dbReference type="FunFam" id="3.30.160.60:FF:000185">
    <property type="entry name" value="zinc finger protein 319"/>
    <property type="match status" value="1"/>
</dbReference>
<keyword evidence="11" id="KW-0539">Nucleus</keyword>
<dbReference type="SMART" id="SM00355">
    <property type="entry name" value="ZnF_C2H2"/>
    <property type="match status" value="14"/>
</dbReference>
<dbReference type="FunFam" id="3.30.160.60:FF:001049">
    <property type="entry name" value="zinc finger protein 319"/>
    <property type="match status" value="1"/>
</dbReference>
<dbReference type="SUPFAM" id="SSF57667">
    <property type="entry name" value="beta-beta-alpha zinc fingers"/>
    <property type="match status" value="7"/>
</dbReference>
<gene>
    <name evidence="15" type="ORF">F2P81_003306</name>
</gene>
<feature type="region of interest" description="Disordered" evidence="13">
    <location>
        <begin position="277"/>
        <end position="311"/>
    </location>
</feature>
<evidence type="ECO:0000313" key="16">
    <source>
        <dbReference type="Proteomes" id="UP000438429"/>
    </source>
</evidence>
<dbReference type="PROSITE" id="PS50157">
    <property type="entry name" value="ZINC_FINGER_C2H2_2"/>
    <property type="match status" value="14"/>
</dbReference>
<dbReference type="GO" id="GO:0000978">
    <property type="term" value="F:RNA polymerase II cis-regulatory region sequence-specific DNA binding"/>
    <property type="evidence" value="ECO:0007669"/>
    <property type="project" value="TreeGrafter"/>
</dbReference>
<dbReference type="Proteomes" id="UP000438429">
    <property type="component" value="Unassembled WGS sequence"/>
</dbReference>
<comment type="subcellular location">
    <subcellularLocation>
        <location evidence="2">Nucleus</location>
    </subcellularLocation>
</comment>
<comment type="similarity">
    <text evidence="3">Belongs to the krueppel C2H2-type zinc-finger protein family.</text>
</comment>
<dbReference type="FunFam" id="3.30.160.60:FF:000624">
    <property type="entry name" value="zinc finger protein 697"/>
    <property type="match status" value="2"/>
</dbReference>
<dbReference type="PANTHER" id="PTHR23235">
    <property type="entry name" value="KRUEPPEL-LIKE TRANSCRIPTION FACTOR"/>
    <property type="match status" value="1"/>
</dbReference>
<evidence type="ECO:0000256" key="7">
    <source>
        <dbReference type="ARBA" id="ARBA00022833"/>
    </source>
</evidence>
<feature type="domain" description="C2H2-type" evidence="14">
    <location>
        <begin position="225"/>
        <end position="252"/>
    </location>
</feature>
<feature type="domain" description="C2H2-type" evidence="14">
    <location>
        <begin position="509"/>
        <end position="536"/>
    </location>
</feature>
<name>A0A6A4TI39_SCOMX</name>
<feature type="domain" description="C2H2-type" evidence="14">
    <location>
        <begin position="1016"/>
        <end position="1038"/>
    </location>
</feature>
<keyword evidence="10" id="KW-0804">Transcription</keyword>
<dbReference type="PROSITE" id="PS00028">
    <property type="entry name" value="ZINC_FINGER_C2H2_1"/>
    <property type="match status" value="12"/>
</dbReference>
<evidence type="ECO:0000256" key="1">
    <source>
        <dbReference type="ARBA" id="ARBA00003767"/>
    </source>
</evidence>
<evidence type="ECO:0000259" key="14">
    <source>
        <dbReference type="PROSITE" id="PS50157"/>
    </source>
</evidence>
<feature type="domain" description="C2H2-type" evidence="14">
    <location>
        <begin position="253"/>
        <end position="285"/>
    </location>
</feature>
<evidence type="ECO:0000256" key="5">
    <source>
        <dbReference type="ARBA" id="ARBA00022737"/>
    </source>
</evidence>
<evidence type="ECO:0000256" key="11">
    <source>
        <dbReference type="ARBA" id="ARBA00023242"/>
    </source>
</evidence>
<feature type="domain" description="C2H2-type" evidence="14">
    <location>
        <begin position="641"/>
        <end position="668"/>
    </location>
</feature>
<evidence type="ECO:0000256" key="8">
    <source>
        <dbReference type="ARBA" id="ARBA00023015"/>
    </source>
</evidence>
<feature type="domain" description="C2H2-type" evidence="14">
    <location>
        <begin position="669"/>
        <end position="696"/>
    </location>
</feature>
<feature type="compositionally biased region" description="Polar residues" evidence="13">
    <location>
        <begin position="298"/>
        <end position="311"/>
    </location>
</feature>
<dbReference type="PANTHER" id="PTHR23235:SF141">
    <property type="entry name" value="KRUEPPEL-LIKE FACTOR 15"/>
    <property type="match status" value="1"/>
</dbReference>
<organism evidence="15 16">
    <name type="scientific">Scophthalmus maximus</name>
    <name type="common">Turbot</name>
    <name type="synonym">Psetta maxima</name>
    <dbReference type="NCBI Taxonomy" id="52904"/>
    <lineage>
        <taxon>Eukaryota</taxon>
        <taxon>Metazoa</taxon>
        <taxon>Chordata</taxon>
        <taxon>Craniata</taxon>
        <taxon>Vertebrata</taxon>
        <taxon>Euteleostomi</taxon>
        <taxon>Actinopterygii</taxon>
        <taxon>Neopterygii</taxon>
        <taxon>Teleostei</taxon>
        <taxon>Neoteleostei</taxon>
        <taxon>Acanthomorphata</taxon>
        <taxon>Carangaria</taxon>
        <taxon>Pleuronectiformes</taxon>
        <taxon>Pleuronectoidei</taxon>
        <taxon>Scophthalmidae</taxon>
        <taxon>Scophthalmus</taxon>
    </lineage>
</organism>
<evidence type="ECO:0000313" key="15">
    <source>
        <dbReference type="EMBL" id="KAF0044148.1"/>
    </source>
</evidence>